<organism evidence="2 3">
    <name type="scientific">Rhodotorula paludigena</name>
    <dbReference type="NCBI Taxonomy" id="86838"/>
    <lineage>
        <taxon>Eukaryota</taxon>
        <taxon>Fungi</taxon>
        <taxon>Dikarya</taxon>
        <taxon>Basidiomycota</taxon>
        <taxon>Pucciniomycotina</taxon>
        <taxon>Microbotryomycetes</taxon>
        <taxon>Sporidiobolales</taxon>
        <taxon>Sporidiobolaceae</taxon>
        <taxon>Rhodotorula</taxon>
    </lineage>
</organism>
<evidence type="ECO:0000313" key="2">
    <source>
        <dbReference type="EMBL" id="GJN87885.1"/>
    </source>
</evidence>
<sequence length="379" mass="41965">MKDLRTSLALSEFMDLYNIDPALYDESLRWNTTNYAPAGLTTAVMPEGFFQNRTFTRVDRPPPSTPRYALSTSESTEGLSTTLVNQTLEARPAWTLQAAREALDKQGAAPSADDAALVRRLEELGVVPLYTFSDEVLMNKALARPTVELAMPARISPLTTTLSSHPYADASIVYLAGNLHDQRKAGGLRFTTFSARDDFVDMVLRGIRAPPRIREVGQRLAKRMAERVNGRRWVAAHLRRGDFVNIAWSPAKDALVHFDKTKKALDRGVGVLQEHFDSRLPLVDDPFYLATDETNTTALAYYRSRGAILLSDLFIPADTAALGWTSSYTDILAVVEQQVLAHADFFVGSELSSTSGGAINDRTALGKEEWSWSLLGRHD</sequence>
<comment type="caution">
    <text evidence="2">The sequence shown here is derived from an EMBL/GenBank/DDBJ whole genome shotgun (WGS) entry which is preliminary data.</text>
</comment>
<reference evidence="2 3" key="1">
    <citation type="submission" date="2021-12" db="EMBL/GenBank/DDBJ databases">
        <title>High titer production of polyol ester of fatty acids by Rhodotorula paludigena BS15 towards product separation-free biomass refinery.</title>
        <authorList>
            <person name="Mano J."/>
            <person name="Ono H."/>
            <person name="Tanaka T."/>
            <person name="Naito K."/>
            <person name="Sushida H."/>
            <person name="Ike M."/>
            <person name="Tokuyasu K."/>
            <person name="Kitaoka M."/>
        </authorList>
    </citation>
    <scope>NUCLEOTIDE SEQUENCE [LARGE SCALE GENOMIC DNA]</scope>
    <source>
        <strain evidence="2 3">BS15</strain>
    </source>
</reference>
<accession>A0AAV5GE08</accession>
<dbReference type="Proteomes" id="UP001342314">
    <property type="component" value="Unassembled WGS sequence"/>
</dbReference>
<proteinExistence type="predicted"/>
<gene>
    <name evidence="2" type="ORF">Rhopal_000840-T1</name>
</gene>
<name>A0AAV5GE08_9BASI</name>
<dbReference type="Gene3D" id="3.40.50.11350">
    <property type="match status" value="1"/>
</dbReference>
<evidence type="ECO:0000313" key="3">
    <source>
        <dbReference type="Proteomes" id="UP001342314"/>
    </source>
</evidence>
<protein>
    <submittedName>
        <fullName evidence="2">Uncharacterized protein</fullName>
    </submittedName>
</protein>
<feature type="region of interest" description="Disordered" evidence="1">
    <location>
        <begin position="54"/>
        <end position="76"/>
    </location>
</feature>
<evidence type="ECO:0000256" key="1">
    <source>
        <dbReference type="SAM" id="MobiDB-lite"/>
    </source>
</evidence>
<dbReference type="AlphaFoldDB" id="A0AAV5GE08"/>
<dbReference type="EMBL" id="BQKY01000002">
    <property type="protein sequence ID" value="GJN87885.1"/>
    <property type="molecule type" value="Genomic_DNA"/>
</dbReference>
<keyword evidence="3" id="KW-1185">Reference proteome</keyword>
<dbReference type="CDD" id="cd11296">
    <property type="entry name" value="O-FucT_like"/>
    <property type="match status" value="1"/>
</dbReference>